<comment type="caution">
    <text evidence="2">The sequence shown here is derived from an EMBL/GenBank/DDBJ whole genome shotgun (WGS) entry which is preliminary data.</text>
</comment>
<name>A0A9D3XE84_9SAUR</name>
<proteinExistence type="predicted"/>
<feature type="region of interest" description="Disordered" evidence="1">
    <location>
        <begin position="32"/>
        <end position="52"/>
    </location>
</feature>
<evidence type="ECO:0000256" key="1">
    <source>
        <dbReference type="SAM" id="MobiDB-lite"/>
    </source>
</evidence>
<keyword evidence="3" id="KW-1185">Reference proteome</keyword>
<accession>A0A9D3XE84</accession>
<evidence type="ECO:0000313" key="2">
    <source>
        <dbReference type="EMBL" id="KAH1177410.1"/>
    </source>
</evidence>
<feature type="compositionally biased region" description="Basic and acidic residues" evidence="1">
    <location>
        <begin position="39"/>
        <end position="50"/>
    </location>
</feature>
<organism evidence="2 3">
    <name type="scientific">Mauremys mutica</name>
    <name type="common">yellowpond turtle</name>
    <dbReference type="NCBI Taxonomy" id="74926"/>
    <lineage>
        <taxon>Eukaryota</taxon>
        <taxon>Metazoa</taxon>
        <taxon>Chordata</taxon>
        <taxon>Craniata</taxon>
        <taxon>Vertebrata</taxon>
        <taxon>Euteleostomi</taxon>
        <taxon>Archelosauria</taxon>
        <taxon>Testudinata</taxon>
        <taxon>Testudines</taxon>
        <taxon>Cryptodira</taxon>
        <taxon>Durocryptodira</taxon>
        <taxon>Testudinoidea</taxon>
        <taxon>Geoemydidae</taxon>
        <taxon>Geoemydinae</taxon>
        <taxon>Mauremys</taxon>
    </lineage>
</organism>
<evidence type="ECO:0000313" key="3">
    <source>
        <dbReference type="Proteomes" id="UP000827986"/>
    </source>
</evidence>
<protein>
    <submittedName>
        <fullName evidence="2">Uncharacterized protein</fullName>
    </submittedName>
</protein>
<reference evidence="2" key="1">
    <citation type="submission" date="2021-09" db="EMBL/GenBank/DDBJ databases">
        <title>The genome of Mauremys mutica provides insights into the evolution of semi-aquatic lifestyle.</title>
        <authorList>
            <person name="Gong S."/>
            <person name="Gao Y."/>
        </authorList>
    </citation>
    <scope>NUCLEOTIDE SEQUENCE</scope>
    <source>
        <strain evidence="2">MM-2020</strain>
        <tissue evidence="2">Muscle</tissue>
    </source>
</reference>
<dbReference type="AlphaFoldDB" id="A0A9D3XE84"/>
<dbReference type="Proteomes" id="UP000827986">
    <property type="component" value="Unassembled WGS sequence"/>
</dbReference>
<gene>
    <name evidence="2" type="ORF">KIL84_011112</name>
</gene>
<dbReference type="EMBL" id="JAHDVG010000474">
    <property type="protein sequence ID" value="KAH1177410.1"/>
    <property type="molecule type" value="Genomic_DNA"/>
</dbReference>
<sequence length="120" mass="13678">MGAACGQEASVALHTIRGSSLRRCGVRGAKRSEYTTGRKNNDSNHTEKGNRSCTGHRISMELTKETEMVARNFFFIVCLFIRQTHSKNGQSCCVCRRSWQEREHKKTIPLIQMNRECVLD</sequence>